<dbReference type="InterPro" id="IPR010352">
    <property type="entry name" value="DUF945"/>
</dbReference>
<sequence>MRKAVVAGVVVIVVAGAGYLGAQAYSSQRFDDEVGKLVARMDASPAWNVKRDQIDAGWFHSSGRIMATYRDAPPDQPVVIEMPYQADHGLLETKLAGEGQVKVGDDTLFGDLLQSQQSLRWSGRFLTREQKLEAKVEVPSISQQVSVPASEIDGEMIPARDLQVDFGGLTLDITQHEDSLTLNGTSPMLHLADDQADVRLENLGLEGQFQGDEQAFEQSLTLTLPTTTVTPNGSPDVVTQDVSYALRAKLDADAFDAHFDADLGETRLQNQTLLKGGMSMTLDHVDGDAYRALASGLDAHWPAIQSALDAEDDNALAQALTPVQPAIHDILAGSPQLSLDRLQADSALLGMQMTGKGRLAFDGEQLPAWGPQALDRVSTTRDLIRRMQGQLTLTGAPPLLALALGLPLANGPLQVGLDDGVLTVNGQPMPLLPPASP</sequence>
<gene>
    <name evidence="1" type="ORF">GCM10009038_25360</name>
</gene>
<dbReference type="EMBL" id="BMZI01000005">
    <property type="protein sequence ID" value="GHB25200.1"/>
    <property type="molecule type" value="Genomic_DNA"/>
</dbReference>
<evidence type="ECO:0000313" key="2">
    <source>
        <dbReference type="Proteomes" id="UP000646745"/>
    </source>
</evidence>
<dbReference type="Proteomes" id="UP000646745">
    <property type="component" value="Unassembled WGS sequence"/>
</dbReference>
<evidence type="ECO:0008006" key="3">
    <source>
        <dbReference type="Google" id="ProtNLM"/>
    </source>
</evidence>
<reference evidence="2" key="1">
    <citation type="journal article" date="2019" name="Int. J. Syst. Evol. Microbiol.">
        <title>The Global Catalogue of Microorganisms (GCM) 10K type strain sequencing project: providing services to taxonomists for standard genome sequencing and annotation.</title>
        <authorList>
            <consortium name="The Broad Institute Genomics Platform"/>
            <consortium name="The Broad Institute Genome Sequencing Center for Infectious Disease"/>
            <person name="Wu L."/>
            <person name="Ma J."/>
        </authorList>
    </citation>
    <scope>NUCLEOTIDE SEQUENCE [LARGE SCALE GENOMIC DNA]</scope>
    <source>
        <strain evidence="2">KCTC 32998</strain>
    </source>
</reference>
<evidence type="ECO:0000313" key="1">
    <source>
        <dbReference type="EMBL" id="GHB25200.1"/>
    </source>
</evidence>
<dbReference type="RefSeq" id="WP_189445074.1">
    <property type="nucleotide sequence ID" value="NZ_BMZI01000005.1"/>
</dbReference>
<accession>A0ABQ3E546</accession>
<proteinExistence type="predicted"/>
<name>A0ABQ3E546_9GAMM</name>
<dbReference type="Pfam" id="PF06097">
    <property type="entry name" value="DUF945"/>
    <property type="match status" value="1"/>
</dbReference>
<keyword evidence="2" id="KW-1185">Reference proteome</keyword>
<comment type="caution">
    <text evidence="1">The sequence shown here is derived from an EMBL/GenBank/DDBJ whole genome shotgun (WGS) entry which is preliminary data.</text>
</comment>
<organism evidence="1 2">
    <name type="scientific">Salinicola rhizosphaerae</name>
    <dbReference type="NCBI Taxonomy" id="1443141"/>
    <lineage>
        <taxon>Bacteria</taxon>
        <taxon>Pseudomonadati</taxon>
        <taxon>Pseudomonadota</taxon>
        <taxon>Gammaproteobacteria</taxon>
        <taxon>Oceanospirillales</taxon>
        <taxon>Halomonadaceae</taxon>
        <taxon>Salinicola</taxon>
    </lineage>
</organism>
<protein>
    <recommendedName>
        <fullName evidence="3">DUF945 domain-containing protein</fullName>
    </recommendedName>
</protein>